<sequence length="160" mass="18293">MCEAFMSTQLSELDRCLIHRAVEDLVNEAQNALDERDFGRFAALFVENGRLFRPTTPDPLVGPDAIRDSYGKNPPNRFNRHLITNFRVDIHSSVEVKARAYVTLMSTEAGDQVAEVFGAPVHRCLVGEFHDHCVRTKNGWRFQERRAEFTLNMPIARDES</sequence>
<keyword evidence="3" id="KW-1185">Reference proteome</keyword>
<accession>A0A918KM70</accession>
<evidence type="ECO:0000313" key="3">
    <source>
        <dbReference type="Proteomes" id="UP000626148"/>
    </source>
</evidence>
<evidence type="ECO:0000313" key="2">
    <source>
        <dbReference type="EMBL" id="GGX69136.1"/>
    </source>
</evidence>
<name>A0A918KM70_9GAMM</name>
<proteinExistence type="predicted"/>
<organism evidence="2 3">
    <name type="scientific">Saccharospirillum salsuginis</name>
    <dbReference type="NCBI Taxonomy" id="418750"/>
    <lineage>
        <taxon>Bacteria</taxon>
        <taxon>Pseudomonadati</taxon>
        <taxon>Pseudomonadota</taxon>
        <taxon>Gammaproteobacteria</taxon>
        <taxon>Oceanospirillales</taxon>
        <taxon>Saccharospirillaceae</taxon>
        <taxon>Saccharospirillum</taxon>
    </lineage>
</organism>
<dbReference type="SUPFAM" id="SSF54427">
    <property type="entry name" value="NTF2-like"/>
    <property type="match status" value="1"/>
</dbReference>
<feature type="domain" description="SnoaL-like" evidence="1">
    <location>
        <begin position="19"/>
        <end position="146"/>
    </location>
</feature>
<comment type="caution">
    <text evidence="2">The sequence shown here is derived from an EMBL/GenBank/DDBJ whole genome shotgun (WGS) entry which is preliminary data.</text>
</comment>
<dbReference type="EMBL" id="BMXR01000012">
    <property type="protein sequence ID" value="GGX69136.1"/>
    <property type="molecule type" value="Genomic_DNA"/>
</dbReference>
<reference evidence="2" key="2">
    <citation type="submission" date="2020-09" db="EMBL/GenBank/DDBJ databases">
        <authorList>
            <person name="Sun Q."/>
            <person name="Kim S."/>
        </authorList>
    </citation>
    <scope>NUCLEOTIDE SEQUENCE</scope>
    <source>
        <strain evidence="2">KCTC 22169</strain>
    </source>
</reference>
<evidence type="ECO:0000259" key="1">
    <source>
        <dbReference type="Pfam" id="PF13577"/>
    </source>
</evidence>
<dbReference type="Gene3D" id="3.10.450.50">
    <property type="match status" value="1"/>
</dbReference>
<protein>
    <recommendedName>
        <fullName evidence="1">SnoaL-like domain-containing protein</fullName>
    </recommendedName>
</protein>
<gene>
    <name evidence="2" type="ORF">GCM10007392_41060</name>
</gene>
<dbReference type="Proteomes" id="UP000626148">
    <property type="component" value="Unassembled WGS sequence"/>
</dbReference>
<dbReference type="InterPro" id="IPR037401">
    <property type="entry name" value="SnoaL-like"/>
</dbReference>
<dbReference type="Pfam" id="PF13577">
    <property type="entry name" value="SnoaL_4"/>
    <property type="match status" value="1"/>
</dbReference>
<dbReference type="AlphaFoldDB" id="A0A918KM70"/>
<reference evidence="2" key="1">
    <citation type="journal article" date="2014" name="Int. J. Syst. Evol. Microbiol.">
        <title>Complete genome sequence of Corynebacterium casei LMG S-19264T (=DSM 44701T), isolated from a smear-ripened cheese.</title>
        <authorList>
            <consortium name="US DOE Joint Genome Institute (JGI-PGF)"/>
            <person name="Walter F."/>
            <person name="Albersmeier A."/>
            <person name="Kalinowski J."/>
            <person name="Ruckert C."/>
        </authorList>
    </citation>
    <scope>NUCLEOTIDE SEQUENCE</scope>
    <source>
        <strain evidence="2">KCTC 22169</strain>
    </source>
</reference>
<dbReference type="InterPro" id="IPR032710">
    <property type="entry name" value="NTF2-like_dom_sf"/>
</dbReference>